<gene>
    <name evidence="7" type="ORF">PSI14_18640</name>
</gene>
<reference evidence="7 8" key="1">
    <citation type="submission" date="2023-02" db="EMBL/GenBank/DDBJ databases">
        <title>Entomopathogenic bacteria.</title>
        <authorList>
            <person name="Machado R.A."/>
        </authorList>
    </citation>
    <scope>NUCLEOTIDE SEQUENCE [LARGE SCALE GENOMIC DNA]</scope>
    <source>
        <strain evidence="7 8">XENO-2</strain>
    </source>
</reference>
<dbReference type="PANTHER" id="PTHR42718:SF40">
    <property type="entry name" value="METHYLENOMYCIN A RESISTANCE PROTEIN"/>
    <property type="match status" value="1"/>
</dbReference>
<feature type="transmembrane region" description="Helical" evidence="5">
    <location>
        <begin position="51"/>
        <end position="72"/>
    </location>
</feature>
<dbReference type="InterPro" id="IPR020846">
    <property type="entry name" value="MFS_dom"/>
</dbReference>
<dbReference type="SUPFAM" id="SSF103473">
    <property type="entry name" value="MFS general substrate transporter"/>
    <property type="match status" value="1"/>
</dbReference>
<feature type="transmembrane region" description="Helical" evidence="5">
    <location>
        <begin position="330"/>
        <end position="349"/>
    </location>
</feature>
<evidence type="ECO:0000256" key="5">
    <source>
        <dbReference type="SAM" id="Phobius"/>
    </source>
</evidence>
<comment type="caution">
    <text evidence="7">The sequence shown here is derived from an EMBL/GenBank/DDBJ whole genome shotgun (WGS) entry which is preliminary data.</text>
</comment>
<dbReference type="EMBL" id="JAQRFN010000042">
    <property type="protein sequence ID" value="MDC9598799.1"/>
    <property type="molecule type" value="Genomic_DNA"/>
</dbReference>
<feature type="transmembrane region" description="Helical" evidence="5">
    <location>
        <begin position="139"/>
        <end position="163"/>
    </location>
</feature>
<feature type="transmembrane region" description="Helical" evidence="5">
    <location>
        <begin position="297"/>
        <end position="318"/>
    </location>
</feature>
<evidence type="ECO:0000256" key="2">
    <source>
        <dbReference type="ARBA" id="ARBA00022692"/>
    </source>
</evidence>
<dbReference type="PRINTS" id="PR01036">
    <property type="entry name" value="TCRTETB"/>
</dbReference>
<dbReference type="Gene3D" id="1.20.1250.20">
    <property type="entry name" value="MFS general substrate transporter like domains"/>
    <property type="match status" value="2"/>
</dbReference>
<feature type="transmembrane region" description="Helical" evidence="5">
    <location>
        <begin position="355"/>
        <end position="375"/>
    </location>
</feature>
<feature type="transmembrane region" description="Helical" evidence="5">
    <location>
        <begin position="426"/>
        <end position="448"/>
    </location>
</feature>
<dbReference type="Pfam" id="PF07690">
    <property type="entry name" value="MFS_1"/>
    <property type="match status" value="1"/>
</dbReference>
<feature type="transmembrane region" description="Helical" evidence="5">
    <location>
        <begin position="224"/>
        <end position="244"/>
    </location>
</feature>
<dbReference type="InterPro" id="IPR011701">
    <property type="entry name" value="MFS"/>
</dbReference>
<name>A0ABT5LX64_9GAMM</name>
<feature type="transmembrane region" description="Helical" evidence="5">
    <location>
        <begin position="404"/>
        <end position="420"/>
    </location>
</feature>
<dbReference type="InterPro" id="IPR036259">
    <property type="entry name" value="MFS_trans_sf"/>
</dbReference>
<evidence type="ECO:0000256" key="4">
    <source>
        <dbReference type="ARBA" id="ARBA00023136"/>
    </source>
</evidence>
<dbReference type="CDD" id="cd17321">
    <property type="entry name" value="MFS_MMR_MDR_like"/>
    <property type="match status" value="1"/>
</dbReference>
<feature type="transmembrane region" description="Helical" evidence="5">
    <location>
        <begin position="108"/>
        <end position="127"/>
    </location>
</feature>
<evidence type="ECO:0000313" key="7">
    <source>
        <dbReference type="EMBL" id="MDC9598799.1"/>
    </source>
</evidence>
<protein>
    <submittedName>
        <fullName evidence="7">MFS transporter</fullName>
    </submittedName>
</protein>
<evidence type="ECO:0000256" key="1">
    <source>
        <dbReference type="ARBA" id="ARBA00004141"/>
    </source>
</evidence>
<dbReference type="PROSITE" id="PS50850">
    <property type="entry name" value="MFS"/>
    <property type="match status" value="1"/>
</dbReference>
<feature type="domain" description="Major facilitator superfamily (MFS) profile" evidence="6">
    <location>
        <begin position="13"/>
        <end position="449"/>
    </location>
</feature>
<dbReference type="PANTHER" id="PTHR42718">
    <property type="entry name" value="MAJOR FACILITATOR SUPERFAMILY MULTIDRUG TRANSPORTER MFSC"/>
    <property type="match status" value="1"/>
</dbReference>
<accession>A0ABT5LX64</accession>
<keyword evidence="8" id="KW-1185">Reference proteome</keyword>
<evidence type="ECO:0000259" key="6">
    <source>
        <dbReference type="PROSITE" id="PS50850"/>
    </source>
</evidence>
<keyword evidence="3 5" id="KW-1133">Transmembrane helix</keyword>
<comment type="subcellular location">
    <subcellularLocation>
        <location evidence="1">Membrane</location>
        <topology evidence="1">Multi-pass membrane protein</topology>
    </subcellularLocation>
</comment>
<keyword evidence="2 5" id="KW-0812">Transmembrane</keyword>
<organism evidence="7 8">
    <name type="scientific">Xenorhabdus anantnagensis</name>
    <dbReference type="NCBI Taxonomy" id="3025875"/>
    <lineage>
        <taxon>Bacteria</taxon>
        <taxon>Pseudomonadati</taxon>
        <taxon>Pseudomonadota</taxon>
        <taxon>Gammaproteobacteria</taxon>
        <taxon>Enterobacterales</taxon>
        <taxon>Morganellaceae</taxon>
        <taxon>Xenorhabdus</taxon>
    </lineage>
</organism>
<feature type="transmembrane region" description="Helical" evidence="5">
    <location>
        <begin position="79"/>
        <end position="102"/>
    </location>
</feature>
<evidence type="ECO:0000313" key="8">
    <source>
        <dbReference type="Proteomes" id="UP001220225"/>
    </source>
</evidence>
<sequence>MKKELIISKQRLAVVLALVSSFIVFVDTTIVNLALPIIEHHLTASRSQLEWVINGYTLSFAAVMLGSGALADSLGPRRVFLFGILLFLSASVICALSGNIDILNISRIVQGIGAALILPSSLTLATRTQVSDTKRHQTVGYWAAAGGIGLAAGPFLGGVLISVAGWTSIFWVNVFICVPVLLIGLWKLPQLDEKARQLDILGQLTATMSIAGLVFVLIEAPTLGWSHTWIIISFVIMLVGIIAFSIVEKRVSAPLLPRDIYHNRIFLISTIQGALFNFMFYGLLFALSFQFQQGRGLSPMISGLSFLPMTGLVAVGNLSAARIAAYRNRVYVLYLGQSVLTLSLIVILLLGYLQMPLWCTLLALMPAGFSSGLLVPTMTSQTLSTVSPNLHGAASAAFNTSRQVGGAIGVAVFGPLLGIMVSLDSGFIICVLLSIFATMIAFLLTRYIKV</sequence>
<proteinExistence type="predicted"/>
<feature type="transmembrane region" description="Helical" evidence="5">
    <location>
        <begin position="265"/>
        <end position="291"/>
    </location>
</feature>
<evidence type="ECO:0000256" key="3">
    <source>
        <dbReference type="ARBA" id="ARBA00022989"/>
    </source>
</evidence>
<dbReference type="RefSeq" id="WP_273577494.1">
    <property type="nucleotide sequence ID" value="NZ_JAQRFN010000042.1"/>
</dbReference>
<keyword evidence="4 5" id="KW-0472">Membrane</keyword>
<feature type="transmembrane region" description="Helical" evidence="5">
    <location>
        <begin position="200"/>
        <end position="218"/>
    </location>
</feature>
<feature type="transmembrane region" description="Helical" evidence="5">
    <location>
        <begin position="169"/>
        <end position="188"/>
    </location>
</feature>
<dbReference type="Proteomes" id="UP001220225">
    <property type="component" value="Unassembled WGS sequence"/>
</dbReference>
<feature type="transmembrane region" description="Helical" evidence="5">
    <location>
        <begin position="12"/>
        <end position="31"/>
    </location>
</feature>